<keyword evidence="3 8" id="KW-0547">Nucleotide-binding</keyword>
<keyword evidence="13" id="KW-1185">Reference proteome</keyword>
<dbReference type="SUPFAM" id="SSF50677">
    <property type="entry name" value="ValRS/IleRS/LeuRS editing domain"/>
    <property type="match status" value="1"/>
</dbReference>
<evidence type="ECO:0000256" key="4">
    <source>
        <dbReference type="ARBA" id="ARBA00022840"/>
    </source>
</evidence>
<name>A0ABY3RGK6_9BRAD</name>
<dbReference type="SUPFAM" id="SSF46589">
    <property type="entry name" value="tRNA-binding arm"/>
    <property type="match status" value="1"/>
</dbReference>
<gene>
    <name evidence="8" type="primary">valS</name>
    <name evidence="12" type="ORF">LQG66_05615</name>
</gene>
<dbReference type="InterPro" id="IPR037118">
    <property type="entry name" value="Val-tRNA_synth_C_sf"/>
</dbReference>
<dbReference type="Proteomes" id="UP001431010">
    <property type="component" value="Chromosome"/>
</dbReference>
<dbReference type="InterPro" id="IPR002303">
    <property type="entry name" value="Valyl-tRNA_ligase"/>
</dbReference>
<keyword evidence="6 8" id="KW-0030">Aminoacyl-tRNA synthetase</keyword>
<dbReference type="NCBIfam" id="NF004349">
    <property type="entry name" value="PRK05729.1"/>
    <property type="match status" value="1"/>
</dbReference>
<evidence type="ECO:0000259" key="10">
    <source>
        <dbReference type="Pfam" id="PF08264"/>
    </source>
</evidence>
<sequence>MIEKNYQPADLEGRMSLIWEDARAFSAGRPDRREADPFTIVIPPPNVTGSLHMGHALNNTLQDILCRFERMRGRDVLWQPGTDHAGIATQMVVERQLMERQQPGRREMGREKFLARVWQWKDESGGTIINQLKRLGASCDWGRERFTMDEGLSKAVVKVFVELHRAGLIYKDKRLVNWDPKLLTAISDLEVQQIEVKGNLWYLRYPIEGRTFSPEDPASFIVVATTRPETMLGDSAVAVHPDDERYQHLVGKRVILPLVGREIPIVADTYSDPEKGTGAVKITPAHDFNDFEVGRRHGLPQISILDREGCVALADNEDYLRGLPEGSEEFAREFHGVERFAARKKILERLEAFGFLERVEPNTHMVPHGDRSGVVIEPYLTDQWYVDAKTLAQPAIAAVRSGATTFVPRNWEKTYFDWMENIQPWCISRQLWWGHQIPAWYGPDGKVFVAETEEEAVGHAIGYYVEQEVITAEQGREMALDRNKRAGFITRDEDVLDTWFSSALWPFSTLGWPDDAPEVKRYYPTNVLVTGFDIIFFWVARMMMMGIHFMKEVPFSTVYIHALVRDEKGAKMSKSKGNVIDPLALIDEHGADALRFTLAAMAAQGRDIKLSTQRVDGYRKFANKLWNASRFAEMNGCAVPEGFDPAAAKETLNRWIAHEAAAATREVTEALEAYRFNDAANAIYRFVWDVYCDWYVELSKPTLLGEDGPAKAETRAMVAWARDEILKLLHPFMPFITEALWETTAKRDSLLTLSPWPHRTDAPTVAEIAALSAASFGDPLVPPLLISFDAASFKDEAAEAEIGWVVDLMSSIRSVRAEMNIPPSTLIPLVLVGASAETKARAPRWLEAIKRMARVADISFADTAPESSAQLVVRGEVAALPLKGVVDLAAERTRLAKEIAKAEADIERVDKKLGNEKFVANAPEELVEEEKEKRDAALARKAKFQDALARLQGVG</sequence>
<dbReference type="GO" id="GO:0004832">
    <property type="term" value="F:valine-tRNA ligase activity"/>
    <property type="evidence" value="ECO:0007669"/>
    <property type="project" value="UniProtKB-EC"/>
</dbReference>
<evidence type="ECO:0000313" key="13">
    <source>
        <dbReference type="Proteomes" id="UP001431010"/>
    </source>
</evidence>
<keyword evidence="1 8" id="KW-0963">Cytoplasm</keyword>
<dbReference type="EMBL" id="CP088156">
    <property type="protein sequence ID" value="UFZ05789.1"/>
    <property type="molecule type" value="Genomic_DNA"/>
</dbReference>
<dbReference type="Pfam" id="PF10458">
    <property type="entry name" value="Val_tRNA-synt_C"/>
    <property type="match status" value="1"/>
</dbReference>
<dbReference type="InterPro" id="IPR014729">
    <property type="entry name" value="Rossmann-like_a/b/a_fold"/>
</dbReference>
<comment type="domain">
    <text evidence="8">ValRS has two distinct active sites: one for aminoacylation and one for editing. The misactivated threonine is translocated from the active site to the editing site.</text>
</comment>
<dbReference type="Pfam" id="PF08264">
    <property type="entry name" value="Anticodon_1"/>
    <property type="match status" value="1"/>
</dbReference>
<feature type="domain" description="Methionyl/Valyl/Leucyl/Isoleucyl-tRNA synthetase anticodon-binding" evidence="10">
    <location>
        <begin position="653"/>
        <end position="827"/>
    </location>
</feature>
<comment type="subunit">
    <text evidence="8">Monomer.</text>
</comment>
<dbReference type="PROSITE" id="PS00178">
    <property type="entry name" value="AA_TRNA_LIGASE_I"/>
    <property type="match status" value="1"/>
</dbReference>
<keyword evidence="8" id="KW-0175">Coiled coil</keyword>
<dbReference type="InterPro" id="IPR010978">
    <property type="entry name" value="tRNA-bd_arm"/>
</dbReference>
<keyword evidence="5 8" id="KW-0648">Protein biosynthesis</keyword>
<dbReference type="InterPro" id="IPR009008">
    <property type="entry name" value="Val/Leu/Ile-tRNA-synth_edit"/>
</dbReference>
<dbReference type="HAMAP" id="MF_02004">
    <property type="entry name" value="Val_tRNA_synth_type1"/>
    <property type="match status" value="1"/>
</dbReference>
<dbReference type="PANTHER" id="PTHR11946:SF93">
    <property type="entry name" value="VALINE--TRNA LIGASE, CHLOROPLASTIC_MITOCHONDRIAL 2"/>
    <property type="match status" value="1"/>
</dbReference>
<dbReference type="InterPro" id="IPR013155">
    <property type="entry name" value="M/V/L/I-tRNA-synth_anticd-bd"/>
</dbReference>
<dbReference type="Gene3D" id="3.90.740.10">
    <property type="entry name" value="Valyl/Leucyl/Isoleucyl-tRNA synthetase, editing domain"/>
    <property type="match status" value="1"/>
</dbReference>
<dbReference type="RefSeq" id="WP_231324293.1">
    <property type="nucleotide sequence ID" value="NZ_CP088156.1"/>
</dbReference>
<feature type="domain" description="Aminoacyl-tRNA synthetase class Ia" evidence="9">
    <location>
        <begin position="18"/>
        <end position="611"/>
    </location>
</feature>
<dbReference type="SUPFAM" id="SSF52374">
    <property type="entry name" value="Nucleotidylyl transferase"/>
    <property type="match status" value="1"/>
</dbReference>
<comment type="catalytic activity">
    <reaction evidence="7 8">
        <text>tRNA(Val) + L-valine + ATP = L-valyl-tRNA(Val) + AMP + diphosphate</text>
        <dbReference type="Rhea" id="RHEA:10704"/>
        <dbReference type="Rhea" id="RHEA-COMP:9672"/>
        <dbReference type="Rhea" id="RHEA-COMP:9708"/>
        <dbReference type="ChEBI" id="CHEBI:30616"/>
        <dbReference type="ChEBI" id="CHEBI:33019"/>
        <dbReference type="ChEBI" id="CHEBI:57762"/>
        <dbReference type="ChEBI" id="CHEBI:78442"/>
        <dbReference type="ChEBI" id="CHEBI:78537"/>
        <dbReference type="ChEBI" id="CHEBI:456215"/>
        <dbReference type="EC" id="6.1.1.9"/>
    </reaction>
</comment>
<evidence type="ECO:0000259" key="11">
    <source>
        <dbReference type="Pfam" id="PF10458"/>
    </source>
</evidence>
<protein>
    <recommendedName>
        <fullName evidence="8">Valine--tRNA ligase</fullName>
        <ecNumber evidence="8">6.1.1.9</ecNumber>
    </recommendedName>
    <alternativeName>
        <fullName evidence="8">Valyl-tRNA synthetase</fullName>
        <shortName evidence="8">ValRS</shortName>
    </alternativeName>
</protein>
<evidence type="ECO:0000256" key="7">
    <source>
        <dbReference type="ARBA" id="ARBA00047552"/>
    </source>
</evidence>
<dbReference type="NCBIfam" id="TIGR00422">
    <property type="entry name" value="valS"/>
    <property type="match status" value="1"/>
</dbReference>
<dbReference type="CDD" id="cd00817">
    <property type="entry name" value="ValRS_core"/>
    <property type="match status" value="1"/>
</dbReference>
<dbReference type="PANTHER" id="PTHR11946">
    <property type="entry name" value="VALYL-TRNA SYNTHETASES"/>
    <property type="match status" value="1"/>
</dbReference>
<keyword evidence="2 8" id="KW-0436">Ligase</keyword>
<dbReference type="InterPro" id="IPR001412">
    <property type="entry name" value="aa-tRNA-synth_I_CS"/>
</dbReference>
<comment type="subcellular location">
    <subcellularLocation>
        <location evidence="8">Cytoplasm</location>
    </subcellularLocation>
</comment>
<evidence type="ECO:0000256" key="5">
    <source>
        <dbReference type="ARBA" id="ARBA00022917"/>
    </source>
</evidence>
<evidence type="ECO:0000256" key="2">
    <source>
        <dbReference type="ARBA" id="ARBA00022598"/>
    </source>
</evidence>
<feature type="coiled-coil region" evidence="8">
    <location>
        <begin position="885"/>
        <end position="947"/>
    </location>
</feature>
<proteinExistence type="inferred from homology"/>
<dbReference type="EC" id="6.1.1.9" evidence="8"/>
<comment type="function">
    <text evidence="8">Catalyzes the attachment of valine to tRNA(Val). As ValRS can inadvertently accommodate and process structurally similar amino acids such as threonine, to avoid such errors, it has a 'posttransfer' editing activity that hydrolyzes mischarged Thr-tRNA(Val) in a tRNA-dependent manner.</text>
</comment>
<dbReference type="PRINTS" id="PR00986">
    <property type="entry name" value="TRNASYNTHVAL"/>
</dbReference>
<dbReference type="InterPro" id="IPR033705">
    <property type="entry name" value="Anticodon_Ia_Val"/>
</dbReference>
<dbReference type="Gene3D" id="1.10.287.380">
    <property type="entry name" value="Valyl-tRNA synthetase, C-terminal domain"/>
    <property type="match status" value="1"/>
</dbReference>
<evidence type="ECO:0000313" key="12">
    <source>
        <dbReference type="EMBL" id="UFZ05789.1"/>
    </source>
</evidence>
<dbReference type="CDD" id="cd07962">
    <property type="entry name" value="Anticodon_Ia_Val"/>
    <property type="match status" value="1"/>
</dbReference>
<organism evidence="12 13">
    <name type="scientific">Bradyrhizobium ontarionense</name>
    <dbReference type="NCBI Taxonomy" id="2898149"/>
    <lineage>
        <taxon>Bacteria</taxon>
        <taxon>Pseudomonadati</taxon>
        <taxon>Pseudomonadota</taxon>
        <taxon>Alphaproteobacteria</taxon>
        <taxon>Hyphomicrobiales</taxon>
        <taxon>Nitrobacteraceae</taxon>
        <taxon>Bradyrhizobium</taxon>
    </lineage>
</organism>
<accession>A0ABY3RGK6</accession>
<keyword evidence="4 8" id="KW-0067">ATP-binding</keyword>
<dbReference type="Gene3D" id="1.10.730.10">
    <property type="entry name" value="Isoleucyl-tRNA Synthetase, Domain 1"/>
    <property type="match status" value="1"/>
</dbReference>
<reference evidence="12" key="1">
    <citation type="journal article" date="2024" name="Antonie Van Leeuwenhoek">
        <title>Bradyrhizobium ontarionense sp. nov., a novel bacterial symbiont isolated from Aeschynomene indica (Indian jointvetch), harbours photosynthesis, nitrogen fixation and nitrous oxide (N2O) reductase genes.</title>
        <authorList>
            <person name="Bromfield E.S.P."/>
            <person name="Cloutier S."/>
        </authorList>
    </citation>
    <scope>NUCLEOTIDE SEQUENCE</scope>
    <source>
        <strain evidence="12">A19</strain>
    </source>
</reference>
<feature type="binding site" evidence="8">
    <location>
        <position position="574"/>
    </location>
    <ligand>
        <name>ATP</name>
        <dbReference type="ChEBI" id="CHEBI:30616"/>
    </ligand>
</feature>
<dbReference type="InterPro" id="IPR002300">
    <property type="entry name" value="aa-tRNA-synth_Ia"/>
</dbReference>
<dbReference type="Pfam" id="PF00133">
    <property type="entry name" value="tRNA-synt_1"/>
    <property type="match status" value="1"/>
</dbReference>
<evidence type="ECO:0000259" key="9">
    <source>
        <dbReference type="Pfam" id="PF00133"/>
    </source>
</evidence>
<comment type="similarity">
    <text evidence="8">Belongs to the class-I aminoacyl-tRNA synthetase family. ValS type 1 subfamily.</text>
</comment>
<evidence type="ECO:0000256" key="6">
    <source>
        <dbReference type="ARBA" id="ARBA00023146"/>
    </source>
</evidence>
<comment type="domain">
    <text evidence="8">The C-terminal coiled-coil domain is crucial for aminoacylation activity.</text>
</comment>
<feature type="short sequence motif" description="'KMSKS' region" evidence="8">
    <location>
        <begin position="571"/>
        <end position="575"/>
    </location>
</feature>
<dbReference type="Gene3D" id="3.40.50.620">
    <property type="entry name" value="HUPs"/>
    <property type="match status" value="2"/>
</dbReference>
<dbReference type="SUPFAM" id="SSF47323">
    <property type="entry name" value="Anticodon-binding domain of a subclass of class I aminoacyl-tRNA synthetases"/>
    <property type="match status" value="1"/>
</dbReference>
<feature type="domain" description="Valyl-tRNA synthetase tRNA-binding arm" evidence="11">
    <location>
        <begin position="887"/>
        <end position="952"/>
    </location>
</feature>
<feature type="short sequence motif" description="'HIGH' region" evidence="8">
    <location>
        <begin position="45"/>
        <end position="55"/>
    </location>
</feature>
<evidence type="ECO:0000256" key="1">
    <source>
        <dbReference type="ARBA" id="ARBA00022490"/>
    </source>
</evidence>
<evidence type="ECO:0000256" key="8">
    <source>
        <dbReference type="HAMAP-Rule" id="MF_02004"/>
    </source>
</evidence>
<evidence type="ECO:0000256" key="3">
    <source>
        <dbReference type="ARBA" id="ARBA00022741"/>
    </source>
</evidence>
<dbReference type="InterPro" id="IPR009080">
    <property type="entry name" value="tRNAsynth_Ia_anticodon-bd"/>
</dbReference>
<dbReference type="InterPro" id="IPR019499">
    <property type="entry name" value="Val-tRNA_synth_tRNA-bd"/>
</dbReference>